<dbReference type="Proteomes" id="UP000076858">
    <property type="component" value="Unassembled WGS sequence"/>
</dbReference>
<feature type="chain" id="PRO_5007854519" evidence="4">
    <location>
        <begin position="26"/>
        <end position="593"/>
    </location>
</feature>
<accession>A0A164Y3D2</accession>
<dbReference type="Gene3D" id="2.60.120.1000">
    <property type="match status" value="1"/>
</dbReference>
<name>A0A164Y3D2_9CRUS</name>
<feature type="domain" description="C1q" evidence="5">
    <location>
        <begin position="427"/>
        <end position="591"/>
    </location>
</feature>
<keyword evidence="3 4" id="KW-0732">Signal</keyword>
<comment type="caution">
    <text evidence="6">The sequence shown here is derived from an EMBL/GenBank/DDBJ whole genome shotgun (WGS) entry which is preliminary data.</text>
</comment>
<evidence type="ECO:0000256" key="1">
    <source>
        <dbReference type="ARBA" id="ARBA00004613"/>
    </source>
</evidence>
<dbReference type="InterPro" id="IPR008983">
    <property type="entry name" value="Tumour_necrosis_fac-like_dom"/>
</dbReference>
<evidence type="ECO:0000256" key="3">
    <source>
        <dbReference type="ARBA" id="ARBA00022729"/>
    </source>
</evidence>
<keyword evidence="7" id="KW-1185">Reference proteome</keyword>
<evidence type="ECO:0000256" key="4">
    <source>
        <dbReference type="SAM" id="SignalP"/>
    </source>
</evidence>
<evidence type="ECO:0000256" key="2">
    <source>
        <dbReference type="ARBA" id="ARBA00022525"/>
    </source>
</evidence>
<dbReference type="SUPFAM" id="SSF49842">
    <property type="entry name" value="TNF-like"/>
    <property type="match status" value="1"/>
</dbReference>
<protein>
    <submittedName>
        <fullName evidence="6">Putative Neurexin IV</fullName>
    </submittedName>
</protein>
<comment type="subcellular location">
    <subcellularLocation>
        <location evidence="1">Secreted</location>
    </subcellularLocation>
</comment>
<dbReference type="InterPro" id="IPR001073">
    <property type="entry name" value="C1q_dom"/>
</dbReference>
<dbReference type="PANTHER" id="PTHR22923:SF62">
    <property type="entry name" value="CVP18"/>
    <property type="match status" value="1"/>
</dbReference>
<keyword evidence="2" id="KW-0964">Secreted</keyword>
<dbReference type="OrthoDB" id="26719at2759"/>
<organism evidence="6 7">
    <name type="scientific">Daphnia magna</name>
    <dbReference type="NCBI Taxonomy" id="35525"/>
    <lineage>
        <taxon>Eukaryota</taxon>
        <taxon>Metazoa</taxon>
        <taxon>Ecdysozoa</taxon>
        <taxon>Arthropoda</taxon>
        <taxon>Crustacea</taxon>
        <taxon>Branchiopoda</taxon>
        <taxon>Diplostraca</taxon>
        <taxon>Cladocera</taxon>
        <taxon>Anomopoda</taxon>
        <taxon>Daphniidae</taxon>
        <taxon>Daphnia</taxon>
    </lineage>
</organism>
<dbReference type="InterPro" id="IPR050822">
    <property type="entry name" value="Cerebellin_Synaptic_Org"/>
</dbReference>
<dbReference type="EMBL" id="LRGB01000944">
    <property type="protein sequence ID" value="KZS14838.1"/>
    <property type="molecule type" value="Genomic_DNA"/>
</dbReference>
<gene>
    <name evidence="6" type="ORF">APZ42_020235</name>
</gene>
<dbReference type="GO" id="GO:0005615">
    <property type="term" value="C:extracellular space"/>
    <property type="evidence" value="ECO:0007669"/>
    <property type="project" value="TreeGrafter"/>
</dbReference>
<reference evidence="6 7" key="1">
    <citation type="submission" date="2016-03" db="EMBL/GenBank/DDBJ databases">
        <title>EvidentialGene: Evidence-directed Construction of Genes on Genomes.</title>
        <authorList>
            <person name="Gilbert D.G."/>
            <person name="Choi J.-H."/>
            <person name="Mockaitis K."/>
            <person name="Colbourne J."/>
            <person name="Pfrender M."/>
        </authorList>
    </citation>
    <scope>NUCLEOTIDE SEQUENCE [LARGE SCALE GENOMIC DNA]</scope>
    <source>
        <strain evidence="6 7">Xinb3</strain>
        <tissue evidence="6">Complete organism</tissue>
    </source>
</reference>
<dbReference type="PANTHER" id="PTHR22923">
    <property type="entry name" value="CEREBELLIN-RELATED"/>
    <property type="match status" value="1"/>
</dbReference>
<evidence type="ECO:0000259" key="5">
    <source>
        <dbReference type="PROSITE" id="PS50871"/>
    </source>
</evidence>
<dbReference type="Pfam" id="PF00386">
    <property type="entry name" value="C1q"/>
    <property type="match status" value="1"/>
</dbReference>
<proteinExistence type="predicted"/>
<sequence length="593" mass="67050">MAPLFCRKFTHVCVLFLLTFWPTSSTSIALPLEEKLQQLTDSYIKFKEIIGSKVSQLEKKVAELEVINGQLQMKNVQLEEVITQMAPATIVQPIDKQNVESKEDLASKVPPLETLSFVVNQLLKFKEVVGEKVVQLEQKDAELEGKINQLESNKSFLVAQPEMKEGAERQEHAEKFIQVSHRRHQECIGSIQTAMEWEMTPFTFIVTWRQGRLPLPTTANHQLTWVIALNLDVTRGQSTTTRHASNKQMKALIELSAECHQSIVYECHYAPFEFNNVPFAWWNDRNGNPQYFWTRSFEKGIHACQCSIDGNCVDASVLCNCDATAPTPLADQGFITDKRILPITRLNFGRTQFEISSGVHTLGKFECSGRADVAQVPTSCEDLWHIGHTLNGFYSVMGPAMMETVFCNFTKLPGDDDFQKLVGYIDVKSVPTYFYVQRSERFSKVNTSIPFDVALVNIGNAMNLTTGIFTAPRAGTYFFSFTGLAEFPTFSSLLYLGIDLYLNDNLIGRGFVEDANTTAGQFSPVTLQSTLNLQPGDQVWLEIDSLMPPLVDERIVRRNKRMLPTKGVVLFDDSRHFTHFTGWMLEEDISQSL</sequence>
<evidence type="ECO:0000313" key="6">
    <source>
        <dbReference type="EMBL" id="KZS14838.1"/>
    </source>
</evidence>
<dbReference type="STRING" id="35525.A0A164Y3D2"/>
<evidence type="ECO:0000313" key="7">
    <source>
        <dbReference type="Proteomes" id="UP000076858"/>
    </source>
</evidence>
<dbReference type="Gene3D" id="2.60.120.40">
    <property type="match status" value="1"/>
</dbReference>
<feature type="signal peptide" evidence="4">
    <location>
        <begin position="1"/>
        <end position="25"/>
    </location>
</feature>
<dbReference type="PROSITE" id="PS50871">
    <property type="entry name" value="C1Q"/>
    <property type="match status" value="1"/>
</dbReference>
<dbReference type="AlphaFoldDB" id="A0A164Y3D2"/>
<dbReference type="SMART" id="SM00110">
    <property type="entry name" value="C1Q"/>
    <property type="match status" value="1"/>
</dbReference>